<dbReference type="AlphaFoldDB" id="A0A9W9LNM1"/>
<dbReference type="GeneID" id="81427192"/>
<proteinExistence type="predicted"/>
<dbReference type="Proteomes" id="UP001149163">
    <property type="component" value="Unassembled WGS sequence"/>
</dbReference>
<accession>A0A9W9LNM1</accession>
<keyword evidence="2" id="KW-1185">Reference proteome</keyword>
<evidence type="ECO:0000313" key="1">
    <source>
        <dbReference type="EMBL" id="KAJ5167110.1"/>
    </source>
</evidence>
<comment type="caution">
    <text evidence="1">The sequence shown here is derived from an EMBL/GenBank/DDBJ whole genome shotgun (WGS) entry which is preliminary data.</text>
</comment>
<reference evidence="1" key="1">
    <citation type="submission" date="2022-11" db="EMBL/GenBank/DDBJ databases">
        <authorList>
            <person name="Petersen C."/>
        </authorList>
    </citation>
    <scope>NUCLEOTIDE SEQUENCE</scope>
    <source>
        <strain evidence="1">IBT 26290</strain>
    </source>
</reference>
<sequence>MSPSTLSPPMGNIATIRTPSNATIERVETATVSVDGDINVASALDFPISLPQHPGGDFPVNESLNLSDIPSVELEPGWISWLIGDNFDLDAVNSSLLQATTGDFLVVDRMPDEDPLATDSFSVGPQATDTELAQIGDAIKEAWHTHCGQTTSGVISPDRANDRNQIDETYRHELSKRLEQRVQTGILPSTTFLLAKIHHHEPCLRPATERLPIISSDKLFAASSANAWRELVLQQTQQPGSRSMRERSLRGESDFQLCATLESISAMACECREPLSTTPHMPEKCQEMLLSWYETHLSTVSPGVVWEYPLRILWHSTFILLYSDLDALERACGRDGPEAAQGAIEYARQWASSQEATGSLIHAICIRKYFESMSIGSECPLQIPTCLYHCGIIWFCFGQFGDSSNGALMDRSFPELDLAGVHVAEIHAAELRNSQVERKAVNQVFRIVGLLQSMRHWKLSLSLASTLLALIEAQDNVY</sequence>
<evidence type="ECO:0008006" key="3">
    <source>
        <dbReference type="Google" id="ProtNLM"/>
    </source>
</evidence>
<name>A0A9W9LNM1_9EURO</name>
<organism evidence="1 2">
    <name type="scientific">Penicillium canariense</name>
    <dbReference type="NCBI Taxonomy" id="189055"/>
    <lineage>
        <taxon>Eukaryota</taxon>
        <taxon>Fungi</taxon>
        <taxon>Dikarya</taxon>
        <taxon>Ascomycota</taxon>
        <taxon>Pezizomycotina</taxon>
        <taxon>Eurotiomycetes</taxon>
        <taxon>Eurotiomycetidae</taxon>
        <taxon>Eurotiales</taxon>
        <taxon>Aspergillaceae</taxon>
        <taxon>Penicillium</taxon>
    </lineage>
</organism>
<evidence type="ECO:0000313" key="2">
    <source>
        <dbReference type="Proteomes" id="UP001149163"/>
    </source>
</evidence>
<dbReference type="RefSeq" id="XP_056543571.1">
    <property type="nucleotide sequence ID" value="XM_056688016.1"/>
</dbReference>
<gene>
    <name evidence="1" type="ORF">N7482_005891</name>
</gene>
<reference evidence="1" key="2">
    <citation type="journal article" date="2023" name="IMA Fungus">
        <title>Comparative genomic study of the Penicillium genus elucidates a diverse pangenome and 15 lateral gene transfer events.</title>
        <authorList>
            <person name="Petersen C."/>
            <person name="Sorensen T."/>
            <person name="Nielsen M.R."/>
            <person name="Sondergaard T.E."/>
            <person name="Sorensen J.L."/>
            <person name="Fitzpatrick D.A."/>
            <person name="Frisvad J.C."/>
            <person name="Nielsen K.L."/>
        </authorList>
    </citation>
    <scope>NUCLEOTIDE SEQUENCE</scope>
    <source>
        <strain evidence="1">IBT 26290</strain>
    </source>
</reference>
<dbReference type="OrthoDB" id="10018191at2759"/>
<protein>
    <recommendedName>
        <fullName evidence="3">Transcription factor domain-containing protein</fullName>
    </recommendedName>
</protein>
<dbReference type="EMBL" id="JAPQKN010000003">
    <property type="protein sequence ID" value="KAJ5167110.1"/>
    <property type="molecule type" value="Genomic_DNA"/>
</dbReference>